<evidence type="ECO:0000313" key="1">
    <source>
        <dbReference type="EMBL" id="KAF3561420.1"/>
    </source>
</evidence>
<reference evidence="1 2" key="1">
    <citation type="journal article" date="2020" name="BMC Genomics">
        <title>Intraspecific diversification of the crop wild relative Brassica cretica Lam. using demographic model selection.</title>
        <authorList>
            <person name="Kioukis A."/>
            <person name="Michalopoulou V.A."/>
            <person name="Briers L."/>
            <person name="Pirintsos S."/>
            <person name="Studholme D.J."/>
            <person name="Pavlidis P."/>
            <person name="Sarris P.F."/>
        </authorList>
    </citation>
    <scope>NUCLEOTIDE SEQUENCE [LARGE SCALE GENOMIC DNA]</scope>
    <source>
        <strain evidence="2">cv. PFS-1207/04</strain>
    </source>
</reference>
<accession>A0ABQ7CQT0</accession>
<protein>
    <submittedName>
        <fullName evidence="1">Uncharacterized protein</fullName>
    </submittedName>
</protein>
<keyword evidence="2" id="KW-1185">Reference proteome</keyword>
<organism evidence="1 2">
    <name type="scientific">Brassica cretica</name>
    <name type="common">Mustard</name>
    <dbReference type="NCBI Taxonomy" id="69181"/>
    <lineage>
        <taxon>Eukaryota</taxon>
        <taxon>Viridiplantae</taxon>
        <taxon>Streptophyta</taxon>
        <taxon>Embryophyta</taxon>
        <taxon>Tracheophyta</taxon>
        <taxon>Spermatophyta</taxon>
        <taxon>Magnoliopsida</taxon>
        <taxon>eudicotyledons</taxon>
        <taxon>Gunneridae</taxon>
        <taxon>Pentapetalae</taxon>
        <taxon>rosids</taxon>
        <taxon>malvids</taxon>
        <taxon>Brassicales</taxon>
        <taxon>Brassicaceae</taxon>
        <taxon>Brassiceae</taxon>
        <taxon>Brassica</taxon>
    </lineage>
</organism>
<proteinExistence type="predicted"/>
<comment type="caution">
    <text evidence="1">The sequence shown here is derived from an EMBL/GenBank/DDBJ whole genome shotgun (WGS) entry which is preliminary data.</text>
</comment>
<name>A0ABQ7CQT0_BRACR</name>
<sequence length="105" mass="11817">MMKMEIRIVMSLILDRIAGRTMVHGDAPSQIPQVIVGKPRNREDLSRGWDVCVVDKSFVALDICSLLCNLKHPGSGLTRIAREMSCSSLEEEERRFDFGEPTPTK</sequence>
<evidence type="ECO:0000313" key="2">
    <source>
        <dbReference type="Proteomes" id="UP000266723"/>
    </source>
</evidence>
<gene>
    <name evidence="1" type="ORF">DY000_02011985</name>
</gene>
<dbReference type="EMBL" id="QGKV02000759">
    <property type="protein sequence ID" value="KAF3561420.1"/>
    <property type="molecule type" value="Genomic_DNA"/>
</dbReference>
<dbReference type="Proteomes" id="UP000266723">
    <property type="component" value="Unassembled WGS sequence"/>
</dbReference>